<dbReference type="EMBL" id="CM018032">
    <property type="protein sequence ID" value="KAA8546320.1"/>
    <property type="molecule type" value="Genomic_DNA"/>
</dbReference>
<keyword evidence="3" id="KW-1185">Reference proteome</keyword>
<proteinExistence type="predicted"/>
<feature type="region of interest" description="Disordered" evidence="1">
    <location>
        <begin position="1"/>
        <end position="40"/>
    </location>
</feature>
<reference evidence="2 3" key="1">
    <citation type="submission" date="2019-09" db="EMBL/GenBank/DDBJ databases">
        <title>A chromosome-level genome assembly of the Chinese tupelo Nyssa sinensis.</title>
        <authorList>
            <person name="Yang X."/>
            <person name="Kang M."/>
            <person name="Yang Y."/>
            <person name="Xiong H."/>
            <person name="Wang M."/>
            <person name="Zhang Z."/>
            <person name="Wang Z."/>
            <person name="Wu H."/>
            <person name="Ma T."/>
            <person name="Liu J."/>
            <person name="Xi Z."/>
        </authorList>
    </citation>
    <scope>NUCLEOTIDE SEQUENCE [LARGE SCALE GENOMIC DNA]</scope>
    <source>
        <strain evidence="2">J267</strain>
        <tissue evidence="2">Leaf</tissue>
    </source>
</reference>
<evidence type="ECO:0000313" key="3">
    <source>
        <dbReference type="Proteomes" id="UP000325577"/>
    </source>
</evidence>
<gene>
    <name evidence="2" type="ORF">F0562_002941</name>
</gene>
<feature type="compositionally biased region" description="Pro residues" evidence="1">
    <location>
        <begin position="10"/>
        <end position="27"/>
    </location>
</feature>
<evidence type="ECO:0000313" key="2">
    <source>
        <dbReference type="EMBL" id="KAA8546320.1"/>
    </source>
</evidence>
<accession>A0A5J5BW78</accession>
<protein>
    <submittedName>
        <fullName evidence="2">Uncharacterized protein</fullName>
    </submittedName>
</protein>
<dbReference type="AlphaFoldDB" id="A0A5J5BW78"/>
<sequence length="131" mass="13765">MPPQISTVPPMAPPSFRPVAPPVPVPTTSPTTEDPHDPQFLFPPPHRHLFDLRHRNGCDVGGCVVGHGWFSIPMWSITVVASMVGGRVVASVVSGGIGDDDGADNGCDVGGCVVVTLTREHQVLLPKAISD</sequence>
<dbReference type="Proteomes" id="UP000325577">
    <property type="component" value="Linkage Group LG1"/>
</dbReference>
<name>A0A5J5BW78_9ASTE</name>
<evidence type="ECO:0000256" key="1">
    <source>
        <dbReference type="SAM" id="MobiDB-lite"/>
    </source>
</evidence>
<organism evidence="2 3">
    <name type="scientific">Nyssa sinensis</name>
    <dbReference type="NCBI Taxonomy" id="561372"/>
    <lineage>
        <taxon>Eukaryota</taxon>
        <taxon>Viridiplantae</taxon>
        <taxon>Streptophyta</taxon>
        <taxon>Embryophyta</taxon>
        <taxon>Tracheophyta</taxon>
        <taxon>Spermatophyta</taxon>
        <taxon>Magnoliopsida</taxon>
        <taxon>eudicotyledons</taxon>
        <taxon>Gunneridae</taxon>
        <taxon>Pentapetalae</taxon>
        <taxon>asterids</taxon>
        <taxon>Cornales</taxon>
        <taxon>Nyssaceae</taxon>
        <taxon>Nyssa</taxon>
    </lineage>
</organism>